<protein>
    <recommendedName>
        <fullName evidence="2">Mor transcription activator domain-containing protein</fullName>
    </recommendedName>
</protein>
<gene>
    <name evidence="1" type="ORF">SDC9_204585</name>
</gene>
<accession>A0A645J1B0</accession>
<dbReference type="SUPFAM" id="SSF46689">
    <property type="entry name" value="Homeodomain-like"/>
    <property type="match status" value="1"/>
</dbReference>
<comment type="caution">
    <text evidence="1">The sequence shown here is derived from an EMBL/GenBank/DDBJ whole genome shotgun (WGS) entry which is preliminary data.</text>
</comment>
<dbReference type="InterPro" id="IPR009057">
    <property type="entry name" value="Homeodomain-like_sf"/>
</dbReference>
<dbReference type="NCBIfam" id="NF040785">
    <property type="entry name" value="CD3324_fam"/>
    <property type="match status" value="1"/>
</dbReference>
<dbReference type="EMBL" id="VSSQ01127775">
    <property type="protein sequence ID" value="MPN56892.1"/>
    <property type="molecule type" value="Genomic_DNA"/>
</dbReference>
<dbReference type="PANTHER" id="PTHR37812:SF1">
    <property type="entry name" value="MU-LIKE PROPHAGE FLUMU PROTEIN C"/>
    <property type="match status" value="1"/>
</dbReference>
<proteinExistence type="predicted"/>
<organism evidence="1">
    <name type="scientific">bioreactor metagenome</name>
    <dbReference type="NCBI Taxonomy" id="1076179"/>
    <lineage>
        <taxon>unclassified sequences</taxon>
        <taxon>metagenomes</taxon>
        <taxon>ecological metagenomes</taxon>
    </lineage>
</organism>
<name>A0A645J1B0_9ZZZZ</name>
<sequence>MSYLKAIDVLPEELLRKIQDYIDGETIYIPRRTINKKAWGENTKTRESTAARNNEIFRRHAAGTPVNSLSETYYLSPKSIQKIIVKLKLQG</sequence>
<dbReference type="PANTHER" id="PTHR37812">
    <property type="entry name" value="MU-LIKE PROPHAGE FLUMU PROTEIN C"/>
    <property type="match status" value="1"/>
</dbReference>
<reference evidence="1" key="1">
    <citation type="submission" date="2019-08" db="EMBL/GenBank/DDBJ databases">
        <authorList>
            <person name="Kucharzyk K."/>
            <person name="Murdoch R.W."/>
            <person name="Higgins S."/>
            <person name="Loffler F."/>
        </authorList>
    </citation>
    <scope>NUCLEOTIDE SEQUENCE</scope>
</reference>
<dbReference type="AlphaFoldDB" id="A0A645J1B0"/>
<evidence type="ECO:0000313" key="1">
    <source>
        <dbReference type="EMBL" id="MPN56892.1"/>
    </source>
</evidence>
<evidence type="ECO:0008006" key="2">
    <source>
        <dbReference type="Google" id="ProtNLM"/>
    </source>
</evidence>
<dbReference type="InterPro" id="IPR052411">
    <property type="entry name" value="c-mor_Regulatory_Protein"/>
</dbReference>
<dbReference type="InterPro" id="IPR049739">
    <property type="entry name" value="YraL-like"/>
</dbReference>